<feature type="region of interest" description="Disordered" evidence="1">
    <location>
        <begin position="255"/>
        <end position="474"/>
    </location>
</feature>
<feature type="compositionally biased region" description="Polar residues" evidence="1">
    <location>
        <begin position="423"/>
        <end position="434"/>
    </location>
</feature>
<protein>
    <submittedName>
        <fullName evidence="2">Uncharacterized protein</fullName>
    </submittedName>
</protein>
<comment type="caution">
    <text evidence="2">The sequence shown here is derived from an EMBL/GenBank/DDBJ whole genome shotgun (WGS) entry which is preliminary data.</text>
</comment>
<organism evidence="2 3">
    <name type="scientific">Bondarzewia mesenterica</name>
    <dbReference type="NCBI Taxonomy" id="1095465"/>
    <lineage>
        <taxon>Eukaryota</taxon>
        <taxon>Fungi</taxon>
        <taxon>Dikarya</taxon>
        <taxon>Basidiomycota</taxon>
        <taxon>Agaricomycotina</taxon>
        <taxon>Agaricomycetes</taxon>
        <taxon>Russulales</taxon>
        <taxon>Bondarzewiaceae</taxon>
        <taxon>Bondarzewia</taxon>
    </lineage>
</organism>
<feature type="compositionally biased region" description="Low complexity" evidence="1">
    <location>
        <begin position="194"/>
        <end position="223"/>
    </location>
</feature>
<evidence type="ECO:0000313" key="3">
    <source>
        <dbReference type="Proteomes" id="UP000310158"/>
    </source>
</evidence>
<feature type="region of interest" description="Disordered" evidence="1">
    <location>
        <begin position="504"/>
        <end position="586"/>
    </location>
</feature>
<feature type="compositionally biased region" description="Polar residues" evidence="1">
    <location>
        <begin position="504"/>
        <end position="532"/>
    </location>
</feature>
<gene>
    <name evidence="2" type="ORF">EW146_g8075</name>
</gene>
<evidence type="ECO:0000313" key="2">
    <source>
        <dbReference type="EMBL" id="THH11348.1"/>
    </source>
</evidence>
<feature type="compositionally biased region" description="Polar residues" evidence="1">
    <location>
        <begin position="344"/>
        <end position="366"/>
    </location>
</feature>
<feature type="compositionally biased region" description="Basic and acidic residues" evidence="1">
    <location>
        <begin position="181"/>
        <end position="193"/>
    </location>
</feature>
<proteinExistence type="predicted"/>
<dbReference type="AlphaFoldDB" id="A0A4S4LJ04"/>
<feature type="region of interest" description="Disordered" evidence="1">
    <location>
        <begin position="175"/>
        <end position="223"/>
    </location>
</feature>
<name>A0A4S4LJ04_9AGAM</name>
<accession>A0A4S4LJ04</accession>
<evidence type="ECO:0000256" key="1">
    <source>
        <dbReference type="SAM" id="MobiDB-lite"/>
    </source>
</evidence>
<feature type="compositionally biased region" description="Low complexity" evidence="1">
    <location>
        <begin position="291"/>
        <end position="302"/>
    </location>
</feature>
<sequence>MALSVSSFPEAMHIPPNSELIEAPDNTPVKRRRIFGNLFCKDSSAIFKVPRRHHASKASLSLQTEKDTPVLFISAHKPPVDDVIDIPSTRKAKPVPPNLTVVTQHDSHFAPSMHHDQLVFPPTPVASQPVNPNPMKESIKALRLSRIHRPIDVGRKDEDALPPWASRGVIESFGHPGDYAYGDRDKDKDRDRSSSLLTPVSSWSASTPLSRPSASSAPSSRTSSMYFSSATSAISSPSPASTRPRTGTVPVVRHYTSSDASSSKGVERISFSSEKSTKVTAPSPPQLTGASTMRLRSLSTSSDKVNDKLKMKPALAIVPMTQSAPRKRSRTLSNTSDKGKGRTRTTSNVSSSAAESPIQRSRTRTLSGASDKGKGKAKGSRAASPADSIKSKKAPPIPPLPSIPSSTLRHQDSTSLTMPRPTSARTPNKFPSRSSRPRTKSAPSTPRKQGFDDLSADPPLPRTHTTIASADTPLILHSPSPISATASASFLRQPYQLPSQLRNLSAEKASSSGMSTPSTVWGLSDAAMNNGSKKARSPSRSSRPSMDRRPDTHTPPTVVIQDTGSGEWQEKGIGEVITQLRDMKMK</sequence>
<dbReference type="OrthoDB" id="3270378at2759"/>
<dbReference type="EMBL" id="SGPL01000519">
    <property type="protein sequence ID" value="THH11348.1"/>
    <property type="molecule type" value="Genomic_DNA"/>
</dbReference>
<reference evidence="2 3" key="1">
    <citation type="submission" date="2019-02" db="EMBL/GenBank/DDBJ databases">
        <title>Genome sequencing of the rare red list fungi Bondarzewia mesenterica.</title>
        <authorList>
            <person name="Buettner E."/>
            <person name="Kellner H."/>
        </authorList>
    </citation>
    <scope>NUCLEOTIDE SEQUENCE [LARGE SCALE GENOMIC DNA]</scope>
    <source>
        <strain evidence="2 3">DSM 108281</strain>
    </source>
</reference>
<dbReference type="Proteomes" id="UP000310158">
    <property type="component" value="Unassembled WGS sequence"/>
</dbReference>
<keyword evidence="3" id="KW-1185">Reference proteome</keyword>
<feature type="compositionally biased region" description="Polar residues" evidence="1">
    <location>
        <begin position="255"/>
        <end position="290"/>
    </location>
</feature>